<accession>A0ABN1U6P3</accession>
<dbReference type="Gene3D" id="3.60.15.10">
    <property type="entry name" value="Ribonuclease Z/Hydroxyacylglutathione hydrolase-like"/>
    <property type="match status" value="1"/>
</dbReference>
<keyword evidence="3" id="KW-0378">Hydrolase</keyword>
<dbReference type="Proteomes" id="UP001499979">
    <property type="component" value="Unassembled WGS sequence"/>
</dbReference>
<reference evidence="6 7" key="1">
    <citation type="journal article" date="2019" name="Int. J. Syst. Evol. Microbiol.">
        <title>The Global Catalogue of Microorganisms (GCM) 10K type strain sequencing project: providing services to taxonomists for standard genome sequencing and annotation.</title>
        <authorList>
            <consortium name="The Broad Institute Genomics Platform"/>
            <consortium name="The Broad Institute Genome Sequencing Center for Infectious Disease"/>
            <person name="Wu L."/>
            <person name="Ma J."/>
        </authorList>
    </citation>
    <scope>NUCLEOTIDE SEQUENCE [LARGE SCALE GENOMIC DNA]</scope>
    <source>
        <strain evidence="6 7">JCM 11813</strain>
    </source>
</reference>
<comment type="caution">
    <text evidence="6">The sequence shown here is derived from an EMBL/GenBank/DDBJ whole genome shotgun (WGS) entry which is preliminary data.</text>
</comment>
<evidence type="ECO:0000256" key="4">
    <source>
        <dbReference type="ARBA" id="ARBA00022833"/>
    </source>
</evidence>
<evidence type="ECO:0000313" key="6">
    <source>
        <dbReference type="EMBL" id="GAA1125294.1"/>
    </source>
</evidence>
<keyword evidence="7" id="KW-1185">Reference proteome</keyword>
<keyword evidence="2" id="KW-0479">Metal-binding</keyword>
<dbReference type="CDD" id="cd07742">
    <property type="entry name" value="metallo-hydrolase-like_MBL-fold"/>
    <property type="match status" value="1"/>
</dbReference>
<sequence>MTIRHLNCATMTPLAAPRMVAHCLLVERPEGLLLVDTGFGAADCADPKRLGQPFRALVRPVLDPAETAVAQVRALGHDPADVTDITLTHLDLDHVGGLADFPEARVHVFADELDAALHPTARERARYLEVQRAHGPRWITHDVPGDAWSGFESVTALSDDVLLIPLQGHTRGHCGVAVRRPDGGWLLHAGDAYFHASEKQTPPAAPFSLRAFQTLMAVQNRRRVANAERLRELQRSHGAEVTIFCAHDASEYAELARQGGR</sequence>
<dbReference type="InterPro" id="IPR001279">
    <property type="entry name" value="Metallo-B-lactamas"/>
</dbReference>
<organism evidence="6 7">
    <name type="scientific">Nocardioides aquiterrae</name>
    <dbReference type="NCBI Taxonomy" id="203799"/>
    <lineage>
        <taxon>Bacteria</taxon>
        <taxon>Bacillati</taxon>
        <taxon>Actinomycetota</taxon>
        <taxon>Actinomycetes</taxon>
        <taxon>Propionibacteriales</taxon>
        <taxon>Nocardioidaceae</taxon>
        <taxon>Nocardioides</taxon>
    </lineage>
</organism>
<dbReference type="InterPro" id="IPR036866">
    <property type="entry name" value="RibonucZ/Hydroxyglut_hydro"/>
</dbReference>
<evidence type="ECO:0000256" key="1">
    <source>
        <dbReference type="ARBA" id="ARBA00007749"/>
    </source>
</evidence>
<dbReference type="EMBL" id="BAAAJE010000001">
    <property type="protein sequence ID" value="GAA1125294.1"/>
    <property type="molecule type" value="Genomic_DNA"/>
</dbReference>
<dbReference type="Pfam" id="PF00753">
    <property type="entry name" value="Lactamase_B"/>
    <property type="match status" value="1"/>
</dbReference>
<dbReference type="InterPro" id="IPR051013">
    <property type="entry name" value="MBL_superfamily_lactonases"/>
</dbReference>
<comment type="similarity">
    <text evidence="1">Belongs to the metallo-beta-lactamase superfamily.</text>
</comment>
<feature type="domain" description="Metallo-beta-lactamase" evidence="5">
    <location>
        <begin position="20"/>
        <end position="237"/>
    </location>
</feature>
<proteinExistence type="inferred from homology"/>
<evidence type="ECO:0000259" key="5">
    <source>
        <dbReference type="SMART" id="SM00849"/>
    </source>
</evidence>
<dbReference type="SMART" id="SM00849">
    <property type="entry name" value="Lactamase_B"/>
    <property type="match status" value="1"/>
</dbReference>
<dbReference type="SUPFAM" id="SSF56281">
    <property type="entry name" value="Metallo-hydrolase/oxidoreductase"/>
    <property type="match status" value="1"/>
</dbReference>
<evidence type="ECO:0000256" key="2">
    <source>
        <dbReference type="ARBA" id="ARBA00022723"/>
    </source>
</evidence>
<dbReference type="RefSeq" id="WP_343904712.1">
    <property type="nucleotide sequence ID" value="NZ_BAAAJE010000001.1"/>
</dbReference>
<evidence type="ECO:0000256" key="3">
    <source>
        <dbReference type="ARBA" id="ARBA00022801"/>
    </source>
</evidence>
<name>A0ABN1U6P3_9ACTN</name>
<keyword evidence="4" id="KW-0862">Zinc</keyword>
<dbReference type="PANTHER" id="PTHR42978">
    <property type="entry name" value="QUORUM-QUENCHING LACTONASE YTNP-RELATED-RELATED"/>
    <property type="match status" value="1"/>
</dbReference>
<dbReference type="PANTHER" id="PTHR42978:SF3">
    <property type="entry name" value="BLR3078 PROTEIN"/>
    <property type="match status" value="1"/>
</dbReference>
<protein>
    <submittedName>
        <fullName evidence="6">MBL fold metallo-hydrolase</fullName>
    </submittedName>
</protein>
<gene>
    <name evidence="6" type="ORF">GCM10009606_01230</name>
</gene>
<evidence type="ECO:0000313" key="7">
    <source>
        <dbReference type="Proteomes" id="UP001499979"/>
    </source>
</evidence>